<evidence type="ECO:0000313" key="3">
    <source>
        <dbReference type="Proteomes" id="UP000007797"/>
    </source>
</evidence>
<feature type="chain" id="PRO_5003313530" description="F-box domain-containing protein" evidence="1">
    <location>
        <begin position="20"/>
        <end position="644"/>
    </location>
</feature>
<accession>F4PZI0</accession>
<dbReference type="KEGG" id="dfa:DFA_02457"/>
<dbReference type="InterPro" id="IPR032675">
    <property type="entry name" value="LRR_dom_sf"/>
</dbReference>
<keyword evidence="3" id="KW-1185">Reference proteome</keyword>
<proteinExistence type="predicted"/>
<dbReference type="EMBL" id="GL883016">
    <property type="protein sequence ID" value="EGG19209.1"/>
    <property type="molecule type" value="Genomic_DNA"/>
</dbReference>
<dbReference type="PANTHER" id="PTHR32134">
    <property type="entry name" value="FNIP REPEAT-CONTAINING PROTEIN"/>
    <property type="match status" value="1"/>
</dbReference>
<dbReference type="GeneID" id="14871168"/>
<evidence type="ECO:0000313" key="2">
    <source>
        <dbReference type="EMBL" id="EGG19209.1"/>
    </source>
</evidence>
<evidence type="ECO:0000256" key="1">
    <source>
        <dbReference type="SAM" id="SignalP"/>
    </source>
</evidence>
<sequence length="644" mass="73601">MTQLLSLSNLLLLHIITDIEDNVDIICLLLTCKKLYSQNSNSLRGLIRFKGLEAIDTYKREISERFKATINQFNLSSFKDILENSISDQCVILKDIGNLDDYPKWVQQRITTNNRVDKSNIKTVLVRDYKTTSLPSIYEEIPSIETLIIDGPTDYAVVDLTSISLLHHLQHLLVCAHQLELGPHTTLKSLTLENGNTYLLDLGLDTFVSLTELTLKDHWASGLEQGLLPSSLTSLTLRMMDIPPLDTFLSLTSLVKLDIDMKRVTTNNEDKEDLSSINLESLTNLKTLTIRDQRGDRDINYEIITPPSIKILTLSSNCLQIPLRCVIPHLEEFNVRQNLLIDGKVNMYPSIKKLVIYNFYEPLPSNIVIPSTVEKLNIYKIKTRDNRNVNILGQVVFPPTLTHLRISGDWEHVILPESLIKLNLTFDQATSISIGHLVHLKHLVWRSCDSTSLVLPSSYPPNLETLDIIDIADADIINTIDYIPPTIKNLSIRLTKPTDKQILETHGYPIFSISSRVKTTNNQSQPQQQQLWLPSNITHLTCLILIESRAAFRLDEIINHTNVRYLSLDTYTTSLHFTIQRLDNNNNNVLILEKDTLQGGIITQRISINSQQQQQQYDPIYLYINKSIFSPLLFHWRYESMNDN</sequence>
<keyword evidence="1" id="KW-0732">Signal</keyword>
<dbReference type="InterPro" id="IPR051251">
    <property type="entry name" value="STK_FNIP-Repeat"/>
</dbReference>
<feature type="signal peptide" evidence="1">
    <location>
        <begin position="1"/>
        <end position="19"/>
    </location>
</feature>
<gene>
    <name evidence="2" type="ORF">DFA_02457</name>
</gene>
<dbReference type="Gene3D" id="3.80.10.10">
    <property type="entry name" value="Ribonuclease Inhibitor"/>
    <property type="match status" value="1"/>
</dbReference>
<dbReference type="PANTHER" id="PTHR32134:SF92">
    <property type="entry name" value="FNIP REPEAT-CONTAINING PROTEIN"/>
    <property type="match status" value="1"/>
</dbReference>
<name>F4PZI0_CACFS</name>
<reference evidence="3" key="1">
    <citation type="journal article" date="2011" name="Genome Res.">
        <title>Phylogeny-wide analysis of social amoeba genomes highlights ancient origins for complex intercellular communication.</title>
        <authorList>
            <person name="Heidel A.J."/>
            <person name="Lawal H.M."/>
            <person name="Felder M."/>
            <person name="Schilde C."/>
            <person name="Helps N.R."/>
            <person name="Tunggal B."/>
            <person name="Rivero F."/>
            <person name="John U."/>
            <person name="Schleicher M."/>
            <person name="Eichinger L."/>
            <person name="Platzer M."/>
            <person name="Noegel A.A."/>
            <person name="Schaap P."/>
            <person name="Gloeckner G."/>
        </authorList>
    </citation>
    <scope>NUCLEOTIDE SEQUENCE [LARGE SCALE GENOMIC DNA]</scope>
    <source>
        <strain evidence="3">SH3</strain>
    </source>
</reference>
<dbReference type="Proteomes" id="UP000007797">
    <property type="component" value="Unassembled WGS sequence"/>
</dbReference>
<protein>
    <recommendedName>
        <fullName evidence="4">F-box domain-containing protein</fullName>
    </recommendedName>
</protein>
<dbReference type="AlphaFoldDB" id="F4PZI0"/>
<evidence type="ECO:0008006" key="4">
    <source>
        <dbReference type="Google" id="ProtNLM"/>
    </source>
</evidence>
<dbReference type="SUPFAM" id="SSF52058">
    <property type="entry name" value="L domain-like"/>
    <property type="match status" value="1"/>
</dbReference>
<dbReference type="RefSeq" id="XP_004366842.1">
    <property type="nucleotide sequence ID" value="XM_004366785.1"/>
</dbReference>
<organism evidence="2 3">
    <name type="scientific">Cavenderia fasciculata</name>
    <name type="common">Slime mold</name>
    <name type="synonym">Dictyostelium fasciculatum</name>
    <dbReference type="NCBI Taxonomy" id="261658"/>
    <lineage>
        <taxon>Eukaryota</taxon>
        <taxon>Amoebozoa</taxon>
        <taxon>Evosea</taxon>
        <taxon>Eumycetozoa</taxon>
        <taxon>Dictyostelia</taxon>
        <taxon>Acytosteliales</taxon>
        <taxon>Cavenderiaceae</taxon>
        <taxon>Cavenderia</taxon>
    </lineage>
</organism>